<dbReference type="EMBL" id="HBFB01006319">
    <property type="protein sequence ID" value="CAD8669335.1"/>
    <property type="molecule type" value="Transcribed_RNA"/>
</dbReference>
<dbReference type="AlphaFoldDB" id="A0A7S0WJC3"/>
<feature type="chain" id="PRO_5030532271" description="Cystatin domain-containing protein" evidence="2">
    <location>
        <begin position="20"/>
        <end position="129"/>
    </location>
</feature>
<keyword evidence="1" id="KW-0646">Protease inhibitor</keyword>
<dbReference type="SUPFAM" id="SSF54403">
    <property type="entry name" value="Cystatin/monellin"/>
    <property type="match status" value="1"/>
</dbReference>
<organism evidence="4">
    <name type="scientific">Chlamydomonas leiostraca</name>
    <dbReference type="NCBI Taxonomy" id="1034604"/>
    <lineage>
        <taxon>Eukaryota</taxon>
        <taxon>Viridiplantae</taxon>
        <taxon>Chlorophyta</taxon>
        <taxon>core chlorophytes</taxon>
        <taxon>Chlorophyceae</taxon>
        <taxon>CS clade</taxon>
        <taxon>Chlamydomonadales</taxon>
        <taxon>Chlamydomonadaceae</taxon>
        <taxon>Chlamydomonas</taxon>
    </lineage>
</organism>
<sequence>MKSLFLVLLAASVLGLAMSKTAPIVGGVSEPQEVTDDVQKAADIAVNLLNKNSELRGSLGAAVEKVSLVRITSVRTQVVAGMNYHLTLTMKDQHGKQFDTEVVIWGRPWLESSNAEEAWQLTKVNRLDS</sequence>
<dbReference type="PANTHER" id="PTHR12319">
    <property type="entry name" value="CYSTATIN-RELATED"/>
    <property type="match status" value="1"/>
</dbReference>
<reference evidence="4" key="1">
    <citation type="submission" date="2021-01" db="EMBL/GenBank/DDBJ databases">
        <authorList>
            <person name="Corre E."/>
            <person name="Pelletier E."/>
            <person name="Niang G."/>
            <person name="Scheremetjew M."/>
            <person name="Finn R."/>
            <person name="Kale V."/>
            <person name="Holt S."/>
            <person name="Cochrane G."/>
            <person name="Meng A."/>
            <person name="Brown T."/>
            <person name="Cohen L."/>
        </authorList>
    </citation>
    <scope>NUCLEOTIDE SEQUENCE</scope>
    <source>
        <strain evidence="4">SAG 11-49</strain>
    </source>
</reference>
<evidence type="ECO:0000259" key="3">
    <source>
        <dbReference type="SMART" id="SM00043"/>
    </source>
</evidence>
<dbReference type="Gene3D" id="3.10.450.10">
    <property type="match status" value="1"/>
</dbReference>
<evidence type="ECO:0000256" key="2">
    <source>
        <dbReference type="SAM" id="SignalP"/>
    </source>
</evidence>
<feature type="domain" description="Cystatin" evidence="3">
    <location>
        <begin position="23"/>
        <end position="121"/>
    </location>
</feature>
<name>A0A7S0WJC3_9CHLO</name>
<keyword evidence="2" id="KW-0732">Signal</keyword>
<dbReference type="GO" id="GO:0004869">
    <property type="term" value="F:cysteine-type endopeptidase inhibitor activity"/>
    <property type="evidence" value="ECO:0007669"/>
    <property type="project" value="UniProtKB-KW"/>
</dbReference>
<dbReference type="InterPro" id="IPR046350">
    <property type="entry name" value="Cystatin_sf"/>
</dbReference>
<evidence type="ECO:0000313" key="4">
    <source>
        <dbReference type="EMBL" id="CAD8669335.1"/>
    </source>
</evidence>
<keyword evidence="1" id="KW-0789">Thiol protease inhibitor</keyword>
<feature type="signal peptide" evidence="2">
    <location>
        <begin position="1"/>
        <end position="19"/>
    </location>
</feature>
<dbReference type="PANTHER" id="PTHR12319:SF2">
    <property type="entry name" value="CYSTATIN-LIKE PROTEIN-RELATED"/>
    <property type="match status" value="1"/>
</dbReference>
<dbReference type="InterPro" id="IPR053128">
    <property type="entry name" value="Cystatin-like"/>
</dbReference>
<proteinExistence type="predicted"/>
<dbReference type="InterPro" id="IPR000010">
    <property type="entry name" value="Cystatin_dom"/>
</dbReference>
<dbReference type="SMART" id="SM00043">
    <property type="entry name" value="CY"/>
    <property type="match status" value="1"/>
</dbReference>
<dbReference type="CDD" id="cd00042">
    <property type="entry name" value="CY"/>
    <property type="match status" value="1"/>
</dbReference>
<dbReference type="Pfam" id="PF00031">
    <property type="entry name" value="Cystatin"/>
    <property type="match status" value="1"/>
</dbReference>
<evidence type="ECO:0000256" key="1">
    <source>
        <dbReference type="ARBA" id="ARBA00022704"/>
    </source>
</evidence>
<gene>
    <name evidence="4" type="ORF">CLEI1391_LOCUS3539</name>
</gene>
<protein>
    <recommendedName>
        <fullName evidence="3">Cystatin domain-containing protein</fullName>
    </recommendedName>
</protein>
<accession>A0A7S0WJC3</accession>